<feature type="region of interest" description="Disordered" evidence="1">
    <location>
        <begin position="1"/>
        <end position="38"/>
    </location>
</feature>
<dbReference type="Proteomes" id="UP000765509">
    <property type="component" value="Unassembled WGS sequence"/>
</dbReference>
<evidence type="ECO:0000313" key="3">
    <source>
        <dbReference type="Proteomes" id="UP000765509"/>
    </source>
</evidence>
<feature type="compositionally biased region" description="Polar residues" evidence="1">
    <location>
        <begin position="105"/>
        <end position="114"/>
    </location>
</feature>
<organism evidence="2 3">
    <name type="scientific">Austropuccinia psidii MF-1</name>
    <dbReference type="NCBI Taxonomy" id="1389203"/>
    <lineage>
        <taxon>Eukaryota</taxon>
        <taxon>Fungi</taxon>
        <taxon>Dikarya</taxon>
        <taxon>Basidiomycota</taxon>
        <taxon>Pucciniomycotina</taxon>
        <taxon>Pucciniomycetes</taxon>
        <taxon>Pucciniales</taxon>
        <taxon>Sphaerophragmiaceae</taxon>
        <taxon>Austropuccinia</taxon>
    </lineage>
</organism>
<evidence type="ECO:0000313" key="2">
    <source>
        <dbReference type="EMBL" id="MBW0462944.1"/>
    </source>
</evidence>
<feature type="compositionally biased region" description="Polar residues" evidence="1">
    <location>
        <begin position="1"/>
        <end position="36"/>
    </location>
</feature>
<comment type="caution">
    <text evidence="2">The sequence shown here is derived from an EMBL/GenBank/DDBJ whole genome shotgun (WGS) entry which is preliminary data.</text>
</comment>
<gene>
    <name evidence="2" type="ORF">O181_002659</name>
</gene>
<protein>
    <submittedName>
        <fullName evidence="2">Uncharacterized protein</fullName>
    </submittedName>
</protein>
<name>A0A9Q3BCN9_9BASI</name>
<feature type="region of interest" description="Disordered" evidence="1">
    <location>
        <begin position="57"/>
        <end position="114"/>
    </location>
</feature>
<keyword evidence="3" id="KW-1185">Reference proteome</keyword>
<reference evidence="2" key="1">
    <citation type="submission" date="2021-03" db="EMBL/GenBank/DDBJ databases">
        <title>Draft genome sequence of rust myrtle Austropuccinia psidii MF-1, a brazilian biotype.</title>
        <authorList>
            <person name="Quecine M.C."/>
            <person name="Pachon D.M.R."/>
            <person name="Bonatelli M.L."/>
            <person name="Correr F.H."/>
            <person name="Franceschini L.M."/>
            <person name="Leite T.F."/>
            <person name="Margarido G.R.A."/>
            <person name="Almeida C.A."/>
            <person name="Ferrarezi J.A."/>
            <person name="Labate C.A."/>
        </authorList>
    </citation>
    <scope>NUCLEOTIDE SEQUENCE</scope>
    <source>
        <strain evidence="2">MF-1</strain>
    </source>
</reference>
<dbReference type="EMBL" id="AVOT02000457">
    <property type="protein sequence ID" value="MBW0462944.1"/>
    <property type="molecule type" value="Genomic_DNA"/>
</dbReference>
<sequence length="173" mass="19381">MAPSRSSSGAPNQKSRIPSSPLRGNSSSWSWTTLNESRPYGPKSSIWFLGPVESQQNWAQGDCNSPHGLPTIQTVKPPIWPKRPKFQQKSGNGLKRHFEPIPQGSWGQDPSFQDNQDIQDQYLLQEKAPEDNCSNSCRNICSYSHSSSNFELKNVVALIFGIHPMANEEKQKN</sequence>
<proteinExistence type="predicted"/>
<accession>A0A9Q3BCN9</accession>
<dbReference type="AlphaFoldDB" id="A0A9Q3BCN9"/>
<evidence type="ECO:0000256" key="1">
    <source>
        <dbReference type="SAM" id="MobiDB-lite"/>
    </source>
</evidence>